<dbReference type="Proteomes" id="UP001610335">
    <property type="component" value="Unassembled WGS sequence"/>
</dbReference>
<protein>
    <submittedName>
        <fullName evidence="1">Uncharacterized protein</fullName>
    </submittedName>
</protein>
<reference evidence="1 2" key="1">
    <citation type="submission" date="2024-07" db="EMBL/GenBank/DDBJ databases">
        <title>Section-level genome sequencing and comparative genomics of Aspergillus sections Usti and Cavernicolus.</title>
        <authorList>
            <consortium name="Lawrence Berkeley National Laboratory"/>
            <person name="Nybo J.L."/>
            <person name="Vesth T.C."/>
            <person name="Theobald S."/>
            <person name="Frisvad J.C."/>
            <person name="Larsen T.O."/>
            <person name="Kjaerboelling I."/>
            <person name="Rothschild-Mancinelli K."/>
            <person name="Lyhne E.K."/>
            <person name="Kogle M.E."/>
            <person name="Barry K."/>
            <person name="Clum A."/>
            <person name="Na H."/>
            <person name="Ledsgaard L."/>
            <person name="Lin J."/>
            <person name="Lipzen A."/>
            <person name="Kuo A."/>
            <person name="Riley R."/>
            <person name="Mondo S."/>
            <person name="LaButti K."/>
            <person name="Haridas S."/>
            <person name="Pangalinan J."/>
            <person name="Salamov A.A."/>
            <person name="Simmons B.A."/>
            <person name="Magnuson J.K."/>
            <person name="Chen J."/>
            <person name="Drula E."/>
            <person name="Henrissat B."/>
            <person name="Wiebenga A."/>
            <person name="Lubbers R.J."/>
            <person name="Gomes A.C."/>
            <person name="Makela M.R."/>
            <person name="Stajich J."/>
            <person name="Grigoriev I.V."/>
            <person name="Mortensen U.H."/>
            <person name="De vries R.P."/>
            <person name="Baker S.E."/>
            <person name="Andersen M.R."/>
        </authorList>
    </citation>
    <scope>NUCLEOTIDE SEQUENCE [LARGE SCALE GENOMIC DNA]</scope>
    <source>
        <strain evidence="1 2">CBS 600.67</strain>
    </source>
</reference>
<evidence type="ECO:0000313" key="2">
    <source>
        <dbReference type="Proteomes" id="UP001610335"/>
    </source>
</evidence>
<sequence>MSSPGQPQRFSETLTWCWKVISTILKRFPQFGMTSDSIIKLSELVLYNAPVKQILRTAKAQGRYRGTASIILCQFDAQARGWILFAEHTIARYLEYNNATKAIPQVAKDLDCDLVQVALAAVGVERGPENGRRFCVRIFVGTTLFVSA</sequence>
<accession>A0ABR4IY11</accession>
<proteinExistence type="predicted"/>
<gene>
    <name evidence="1" type="ORF">BDW59DRAFT_157441</name>
</gene>
<organism evidence="1 2">
    <name type="scientific">Aspergillus cavernicola</name>
    <dbReference type="NCBI Taxonomy" id="176166"/>
    <lineage>
        <taxon>Eukaryota</taxon>
        <taxon>Fungi</taxon>
        <taxon>Dikarya</taxon>
        <taxon>Ascomycota</taxon>
        <taxon>Pezizomycotina</taxon>
        <taxon>Eurotiomycetes</taxon>
        <taxon>Eurotiomycetidae</taxon>
        <taxon>Eurotiales</taxon>
        <taxon>Aspergillaceae</taxon>
        <taxon>Aspergillus</taxon>
        <taxon>Aspergillus subgen. Nidulantes</taxon>
    </lineage>
</organism>
<dbReference type="EMBL" id="JBFXLS010000006">
    <property type="protein sequence ID" value="KAL2832620.1"/>
    <property type="molecule type" value="Genomic_DNA"/>
</dbReference>
<evidence type="ECO:0000313" key="1">
    <source>
        <dbReference type="EMBL" id="KAL2832620.1"/>
    </source>
</evidence>
<name>A0ABR4IY11_9EURO</name>
<comment type="caution">
    <text evidence="1">The sequence shown here is derived from an EMBL/GenBank/DDBJ whole genome shotgun (WGS) entry which is preliminary data.</text>
</comment>
<keyword evidence="2" id="KW-1185">Reference proteome</keyword>